<proteinExistence type="predicted"/>
<evidence type="ECO:0000313" key="2">
    <source>
        <dbReference type="EMBL" id="QYM80301.1"/>
    </source>
</evidence>
<dbReference type="InterPro" id="IPR023346">
    <property type="entry name" value="Lysozyme-like_dom_sf"/>
</dbReference>
<keyword evidence="3" id="KW-1185">Reference proteome</keyword>
<dbReference type="Proteomes" id="UP000825051">
    <property type="component" value="Chromosome"/>
</dbReference>
<dbReference type="EMBL" id="CP080507">
    <property type="protein sequence ID" value="QYM80301.1"/>
    <property type="molecule type" value="Genomic_DNA"/>
</dbReference>
<dbReference type="KEGG" id="ole:K0B96_06715"/>
<dbReference type="RefSeq" id="WP_220165286.1">
    <property type="nucleotide sequence ID" value="NZ_CP080507.1"/>
</dbReference>
<feature type="signal peptide" evidence="1">
    <location>
        <begin position="1"/>
        <end position="22"/>
    </location>
</feature>
<organism evidence="2 3">
    <name type="scientific">Horticoccus luteus</name>
    <dbReference type="NCBI Taxonomy" id="2862869"/>
    <lineage>
        <taxon>Bacteria</taxon>
        <taxon>Pseudomonadati</taxon>
        <taxon>Verrucomicrobiota</taxon>
        <taxon>Opitutia</taxon>
        <taxon>Opitutales</taxon>
        <taxon>Opitutaceae</taxon>
        <taxon>Horticoccus</taxon>
    </lineage>
</organism>
<name>A0A8F9TYF4_9BACT</name>
<evidence type="ECO:0000256" key="1">
    <source>
        <dbReference type="SAM" id="SignalP"/>
    </source>
</evidence>
<reference evidence="2" key="1">
    <citation type="submission" date="2021-08" db="EMBL/GenBank/DDBJ databases">
        <title>Genome of a novel bacterium of the phylum Verrucomicrobia, Oleiharenicola sp. KSB-15.</title>
        <authorList>
            <person name="Chung J.-H."/>
            <person name="Ahn J.-H."/>
            <person name="Yoon Y."/>
            <person name="Kim D.-Y."/>
            <person name="An S.-H."/>
            <person name="Park I."/>
            <person name="Yeon J."/>
        </authorList>
    </citation>
    <scope>NUCLEOTIDE SEQUENCE</scope>
    <source>
        <strain evidence="2">KSB-15</strain>
    </source>
</reference>
<sequence>MSAIVRKYVLACIAAAGVLAWACPGAQAGTRWEVLEAIHWVENPSNSTRPGRFGELGPYQFRENTWRLHTTKPFRWALERKQADEVAVKHYEWLRRGLEAAGIEASPYNIALAWNSGLDAVITGRAPSAAHHYADRVTNMATQIGRSALANR</sequence>
<protein>
    <recommendedName>
        <fullName evidence="4">Transglycosylase SLT domain-containing protein</fullName>
    </recommendedName>
</protein>
<evidence type="ECO:0000313" key="3">
    <source>
        <dbReference type="Proteomes" id="UP000825051"/>
    </source>
</evidence>
<keyword evidence="1" id="KW-0732">Signal</keyword>
<gene>
    <name evidence="2" type="ORF">K0B96_06715</name>
</gene>
<evidence type="ECO:0008006" key="4">
    <source>
        <dbReference type="Google" id="ProtNLM"/>
    </source>
</evidence>
<dbReference type="AlphaFoldDB" id="A0A8F9TYF4"/>
<accession>A0A8F9TYF4</accession>
<feature type="chain" id="PRO_5034969696" description="Transglycosylase SLT domain-containing protein" evidence="1">
    <location>
        <begin position="23"/>
        <end position="152"/>
    </location>
</feature>
<dbReference type="SUPFAM" id="SSF53955">
    <property type="entry name" value="Lysozyme-like"/>
    <property type="match status" value="1"/>
</dbReference>